<dbReference type="EMBL" id="MU807328">
    <property type="protein sequence ID" value="KAJ3831635.1"/>
    <property type="molecule type" value="Genomic_DNA"/>
</dbReference>
<name>A0AA38NVZ6_9AGAR</name>
<gene>
    <name evidence="1" type="ORF">F5878DRAFT_549282</name>
</gene>
<accession>A0AA38NVZ6</accession>
<proteinExistence type="predicted"/>
<dbReference type="AlphaFoldDB" id="A0AA38NVZ6"/>
<protein>
    <submittedName>
        <fullName evidence="1">Uncharacterized protein</fullName>
    </submittedName>
</protein>
<dbReference type="Proteomes" id="UP001163846">
    <property type="component" value="Unassembled WGS sequence"/>
</dbReference>
<evidence type="ECO:0000313" key="1">
    <source>
        <dbReference type="EMBL" id="KAJ3831635.1"/>
    </source>
</evidence>
<organism evidence="1 2">
    <name type="scientific">Lentinula raphanica</name>
    <dbReference type="NCBI Taxonomy" id="153919"/>
    <lineage>
        <taxon>Eukaryota</taxon>
        <taxon>Fungi</taxon>
        <taxon>Dikarya</taxon>
        <taxon>Basidiomycota</taxon>
        <taxon>Agaricomycotina</taxon>
        <taxon>Agaricomycetes</taxon>
        <taxon>Agaricomycetidae</taxon>
        <taxon>Agaricales</taxon>
        <taxon>Marasmiineae</taxon>
        <taxon>Omphalotaceae</taxon>
        <taxon>Lentinula</taxon>
    </lineage>
</organism>
<feature type="non-terminal residue" evidence="1">
    <location>
        <position position="1"/>
    </location>
</feature>
<reference evidence="1" key="1">
    <citation type="submission" date="2022-08" db="EMBL/GenBank/DDBJ databases">
        <authorList>
            <consortium name="DOE Joint Genome Institute"/>
            <person name="Min B."/>
            <person name="Riley R."/>
            <person name="Sierra-Patev S."/>
            <person name="Naranjo-Ortiz M."/>
            <person name="Looney B."/>
            <person name="Konkel Z."/>
            <person name="Slot J.C."/>
            <person name="Sakamoto Y."/>
            <person name="Steenwyk J.L."/>
            <person name="Rokas A."/>
            <person name="Carro J."/>
            <person name="Camarero S."/>
            <person name="Ferreira P."/>
            <person name="Molpeceres G."/>
            <person name="Ruiz-Duenas F.J."/>
            <person name="Serrano A."/>
            <person name="Henrissat B."/>
            <person name="Drula E."/>
            <person name="Hughes K.W."/>
            <person name="Mata J.L."/>
            <person name="Ishikawa N.K."/>
            <person name="Vargas-Isla R."/>
            <person name="Ushijima S."/>
            <person name="Smith C.A."/>
            <person name="Ahrendt S."/>
            <person name="Andreopoulos W."/>
            <person name="He G."/>
            <person name="Labutti K."/>
            <person name="Lipzen A."/>
            <person name="Ng V."/>
            <person name="Sandor L."/>
            <person name="Barry K."/>
            <person name="Martinez A.T."/>
            <person name="Xiao Y."/>
            <person name="Gibbons J.G."/>
            <person name="Terashima K."/>
            <person name="Hibbett D.S."/>
            <person name="Grigoriev I.V."/>
        </authorList>
    </citation>
    <scope>NUCLEOTIDE SEQUENCE</scope>
    <source>
        <strain evidence="1">TFB9207</strain>
    </source>
</reference>
<sequence>LKINYESLETWRLRTDLLCCNPSFHNAPRFDYIMFNSQSGPVFAQMHFLFVCTVADFEYPIALIQAYKVVNNRSSHDKDLGLLRVRKLRETELISVRSIIRGAVLVPASEDPLKSDEMLVWDVLDSDMFLRVKKHFPGHTDGR</sequence>
<comment type="caution">
    <text evidence="1">The sequence shown here is derived from an EMBL/GenBank/DDBJ whole genome shotgun (WGS) entry which is preliminary data.</text>
</comment>
<evidence type="ECO:0000313" key="2">
    <source>
        <dbReference type="Proteomes" id="UP001163846"/>
    </source>
</evidence>
<keyword evidence="2" id="KW-1185">Reference proteome</keyword>